<evidence type="ECO:0000259" key="5">
    <source>
        <dbReference type="PROSITE" id="PS52004"/>
    </source>
</evidence>
<dbReference type="PROSITE" id="PS52004">
    <property type="entry name" value="KS3_2"/>
    <property type="match status" value="1"/>
</dbReference>
<name>A0ABQ3C3B3_9ACTN</name>
<evidence type="ECO:0000313" key="6">
    <source>
        <dbReference type="EMBL" id="GGZ60767.1"/>
    </source>
</evidence>
<dbReference type="SUPFAM" id="SSF53901">
    <property type="entry name" value="Thiolase-like"/>
    <property type="match status" value="2"/>
</dbReference>
<gene>
    <name evidence="6" type="ORF">GCM10010328_39080</name>
</gene>
<comment type="caution">
    <text evidence="6">The sequence shown here is derived from an EMBL/GenBank/DDBJ whole genome shotgun (WGS) entry which is preliminary data.</text>
</comment>
<dbReference type="Pfam" id="PF02801">
    <property type="entry name" value="Ketoacyl-synt_C"/>
    <property type="match status" value="1"/>
</dbReference>
<feature type="domain" description="Ketosynthase family 3 (KS3)" evidence="5">
    <location>
        <begin position="2"/>
        <end position="404"/>
    </location>
</feature>
<reference evidence="7" key="1">
    <citation type="journal article" date="2019" name="Int. J. Syst. Evol. Microbiol.">
        <title>The Global Catalogue of Microorganisms (GCM) 10K type strain sequencing project: providing services to taxonomists for standard genome sequencing and annotation.</title>
        <authorList>
            <consortium name="The Broad Institute Genomics Platform"/>
            <consortium name="The Broad Institute Genome Sequencing Center for Infectious Disease"/>
            <person name="Wu L."/>
            <person name="Ma J."/>
        </authorList>
    </citation>
    <scope>NUCLEOTIDE SEQUENCE [LARGE SCALE GENOMIC DNA]</scope>
    <source>
        <strain evidence="7">JCM 4602</strain>
    </source>
</reference>
<dbReference type="InterPro" id="IPR020841">
    <property type="entry name" value="PKS_Beta-ketoAc_synthase_dom"/>
</dbReference>
<keyword evidence="7" id="KW-1185">Reference proteome</keyword>
<dbReference type="Proteomes" id="UP000624183">
    <property type="component" value="Unassembled WGS sequence"/>
</dbReference>
<protein>
    <submittedName>
        <fullName evidence="6">Actinorhodin polyketide putative beta-ketoacyl synthase 2</fullName>
    </submittedName>
</protein>
<dbReference type="Pfam" id="PF00109">
    <property type="entry name" value="ketoacyl-synt"/>
    <property type="match status" value="1"/>
</dbReference>
<keyword evidence="3" id="KW-0012">Acyltransferase</keyword>
<dbReference type="InterPro" id="IPR014031">
    <property type="entry name" value="Ketoacyl_synth_C"/>
</dbReference>
<comment type="similarity">
    <text evidence="1 4">Belongs to the thiolase-like superfamily. Beta-ketoacyl-ACP synthases family.</text>
</comment>
<dbReference type="InterPro" id="IPR014030">
    <property type="entry name" value="Ketoacyl_synth_N"/>
</dbReference>
<dbReference type="PANTHER" id="PTHR11712:SF322">
    <property type="entry name" value="POLYKETIDE BETA-KETOACYL SYNTHASE 2-RELATED"/>
    <property type="match status" value="1"/>
</dbReference>
<dbReference type="SMART" id="SM00825">
    <property type="entry name" value="PKS_KS"/>
    <property type="match status" value="1"/>
</dbReference>
<evidence type="ECO:0000256" key="4">
    <source>
        <dbReference type="RuleBase" id="RU003694"/>
    </source>
</evidence>
<organism evidence="6 7">
    <name type="scientific">Streptomyces rubiginosohelvolus</name>
    <dbReference type="NCBI Taxonomy" id="67362"/>
    <lineage>
        <taxon>Bacteria</taxon>
        <taxon>Bacillati</taxon>
        <taxon>Actinomycetota</taxon>
        <taxon>Actinomycetes</taxon>
        <taxon>Kitasatosporales</taxon>
        <taxon>Streptomycetaceae</taxon>
        <taxon>Streptomyces</taxon>
    </lineage>
</organism>
<evidence type="ECO:0000256" key="2">
    <source>
        <dbReference type="ARBA" id="ARBA00022679"/>
    </source>
</evidence>
<evidence type="ECO:0000313" key="7">
    <source>
        <dbReference type="Proteomes" id="UP000624183"/>
    </source>
</evidence>
<evidence type="ECO:0000256" key="3">
    <source>
        <dbReference type="ARBA" id="ARBA00023315"/>
    </source>
</evidence>
<dbReference type="Gene3D" id="3.40.47.10">
    <property type="match status" value="2"/>
</dbReference>
<dbReference type="EMBL" id="BMUW01000007">
    <property type="protein sequence ID" value="GGZ60767.1"/>
    <property type="molecule type" value="Genomic_DNA"/>
</dbReference>
<evidence type="ECO:0000256" key="1">
    <source>
        <dbReference type="ARBA" id="ARBA00008467"/>
    </source>
</evidence>
<dbReference type="InterPro" id="IPR016039">
    <property type="entry name" value="Thiolase-like"/>
</dbReference>
<dbReference type="InterPro" id="IPR000794">
    <property type="entry name" value="Beta-ketoacyl_synthase"/>
</dbReference>
<keyword evidence="2 4" id="KW-0808">Transferase</keyword>
<dbReference type="PANTHER" id="PTHR11712">
    <property type="entry name" value="POLYKETIDE SYNTHASE-RELATED"/>
    <property type="match status" value="1"/>
</dbReference>
<proteinExistence type="inferred from homology"/>
<accession>A0ABQ3C3B3</accession>
<sequence>MNQDVVVTGVDVIAPNGAGLDAYWEATLKGVSAIRPIGRFDAEGYPVRLAAEIPEFDAEFTFPKKLTPQTDRLTRLALICAEGALSDAGVDPAELPEYAVGVAVSSSTGGLEFGQQQLQQLWGTGWESVSPYMSFAWYYAVNTGQISIRSGMRGPGGVVVSEQAGGLDSMAFARRRVRKGTQVMTTGGFDSLLCPYGISTVAAAPGVSGSADPDRAYLPFRADSTGFVPGEGGAVLVLEPRTVAEERGAETVYGVVAGHGAAFDPDVTGSGGDGLLRAARAALSDAGLTPDDVDVVFADASGSVPLDRAEAAAIERLFGARRVPVSAPKSLVGRLISGGSALDVVTALLSLRDGVVPAVPGTVRDLVDPRIDLVVGEPRTASLRCALVLARGHGGFASAMVLTAP</sequence>